<dbReference type="PROSITE" id="PS51173">
    <property type="entry name" value="CBM2"/>
    <property type="match status" value="1"/>
</dbReference>
<evidence type="ECO:0000256" key="2">
    <source>
        <dbReference type="ARBA" id="ARBA00022801"/>
    </source>
</evidence>
<keyword evidence="11" id="KW-1185">Reference proteome</keyword>
<feature type="domain" description="CBM2" evidence="9">
    <location>
        <begin position="54"/>
        <end position="156"/>
    </location>
</feature>
<comment type="similarity">
    <text evidence="7">Belongs to the glycosyl hydrolase 5 (cellulase A) family.</text>
</comment>
<feature type="compositionally biased region" description="Low complexity" evidence="8">
    <location>
        <begin position="130"/>
        <end position="144"/>
    </location>
</feature>
<evidence type="ECO:0000313" key="11">
    <source>
        <dbReference type="Proteomes" id="UP001595384"/>
    </source>
</evidence>
<dbReference type="Pfam" id="PF00150">
    <property type="entry name" value="Cellulase"/>
    <property type="match status" value="1"/>
</dbReference>
<dbReference type="InterPro" id="IPR001919">
    <property type="entry name" value="CBD2"/>
</dbReference>
<comment type="caution">
    <text evidence="10">The sequence shown here is derived from an EMBL/GenBank/DDBJ whole genome shotgun (WGS) entry which is preliminary data.</text>
</comment>
<protein>
    <recommendedName>
        <fullName evidence="7">Endoglucanase</fullName>
        <ecNumber evidence="7">3.2.1.4</ecNumber>
    </recommendedName>
</protein>
<evidence type="ECO:0000256" key="5">
    <source>
        <dbReference type="ARBA" id="ARBA00023295"/>
    </source>
</evidence>
<evidence type="ECO:0000259" key="9">
    <source>
        <dbReference type="PROSITE" id="PS51173"/>
    </source>
</evidence>
<dbReference type="SUPFAM" id="SSF49384">
    <property type="entry name" value="Carbohydrate-binding domain"/>
    <property type="match status" value="1"/>
</dbReference>
<accession>A0ABV7C919</accession>
<dbReference type="RefSeq" id="WP_390258589.1">
    <property type="nucleotide sequence ID" value="NZ_JBHRSE010000078.1"/>
</dbReference>
<dbReference type="Gene3D" id="2.60.40.290">
    <property type="match status" value="1"/>
</dbReference>
<dbReference type="PANTHER" id="PTHR35923">
    <property type="entry name" value="MAJOR EXTRACELLULAR ENDOGLUCANASE"/>
    <property type="match status" value="1"/>
</dbReference>
<reference evidence="11" key="1">
    <citation type="journal article" date="2019" name="Int. J. Syst. Evol. Microbiol.">
        <title>The Global Catalogue of Microorganisms (GCM) 10K type strain sequencing project: providing services to taxonomists for standard genome sequencing and annotation.</title>
        <authorList>
            <consortium name="The Broad Institute Genomics Platform"/>
            <consortium name="The Broad Institute Genome Sequencing Center for Infectious Disease"/>
            <person name="Wu L."/>
            <person name="Ma J."/>
        </authorList>
    </citation>
    <scope>NUCLEOTIDE SEQUENCE [LARGE SCALE GENOMIC DNA]</scope>
    <source>
        <strain evidence="11">KCTC 62784</strain>
    </source>
</reference>
<evidence type="ECO:0000256" key="4">
    <source>
        <dbReference type="ARBA" id="ARBA00023277"/>
    </source>
</evidence>
<dbReference type="SMART" id="SM00637">
    <property type="entry name" value="CBD_II"/>
    <property type="match status" value="1"/>
</dbReference>
<keyword evidence="2 7" id="KW-0378">Hydrolase</keyword>
<dbReference type="EMBL" id="JBHRSE010000078">
    <property type="protein sequence ID" value="MFC3024547.1"/>
    <property type="molecule type" value="Genomic_DNA"/>
</dbReference>
<dbReference type="InterPro" id="IPR001547">
    <property type="entry name" value="Glyco_hydro_5"/>
</dbReference>
<evidence type="ECO:0000313" key="10">
    <source>
        <dbReference type="EMBL" id="MFC3024547.1"/>
    </source>
</evidence>
<dbReference type="InterPro" id="IPR017853">
    <property type="entry name" value="GH"/>
</dbReference>
<evidence type="ECO:0000256" key="7">
    <source>
        <dbReference type="RuleBase" id="RU361153"/>
    </source>
</evidence>
<keyword evidence="3 7" id="KW-0136">Cellulose degradation</keyword>
<dbReference type="SUPFAM" id="SSF51445">
    <property type="entry name" value="(Trans)glycosidases"/>
    <property type="match status" value="1"/>
</dbReference>
<comment type="catalytic activity">
    <reaction evidence="1 7">
        <text>Endohydrolysis of (1-&gt;4)-beta-D-glucosidic linkages in cellulose, lichenin and cereal beta-D-glucans.</text>
        <dbReference type="EC" id="3.2.1.4"/>
    </reaction>
</comment>
<gene>
    <name evidence="10" type="ORF">ACFODT_12000</name>
</gene>
<feature type="compositionally biased region" description="Polar residues" evidence="8">
    <location>
        <begin position="145"/>
        <end position="154"/>
    </location>
</feature>
<keyword evidence="6 7" id="KW-0624">Polysaccharide degradation</keyword>
<evidence type="ECO:0000256" key="6">
    <source>
        <dbReference type="ARBA" id="ARBA00023326"/>
    </source>
</evidence>
<organism evidence="10 11">
    <name type="scientific">Vibrio zhugei</name>
    <dbReference type="NCBI Taxonomy" id="2479546"/>
    <lineage>
        <taxon>Bacteria</taxon>
        <taxon>Pseudomonadati</taxon>
        <taxon>Pseudomonadota</taxon>
        <taxon>Gammaproteobacteria</taxon>
        <taxon>Vibrionales</taxon>
        <taxon>Vibrionaceae</taxon>
        <taxon>Vibrio</taxon>
    </lineage>
</organism>
<dbReference type="Gene3D" id="3.20.20.80">
    <property type="entry name" value="Glycosidases"/>
    <property type="match status" value="1"/>
</dbReference>
<dbReference type="InterPro" id="IPR008965">
    <property type="entry name" value="CBM2/CBM3_carb-bd_dom_sf"/>
</dbReference>
<dbReference type="PANTHER" id="PTHR35923:SF2">
    <property type="entry name" value="ENDOGLUCANASE"/>
    <property type="match status" value="1"/>
</dbReference>
<dbReference type="Proteomes" id="UP001595384">
    <property type="component" value="Unassembled WGS sequence"/>
</dbReference>
<feature type="region of interest" description="Disordered" evidence="8">
    <location>
        <begin position="120"/>
        <end position="178"/>
    </location>
</feature>
<feature type="non-terminal residue" evidence="10">
    <location>
        <position position="1"/>
    </location>
</feature>
<evidence type="ECO:0000256" key="3">
    <source>
        <dbReference type="ARBA" id="ARBA00023001"/>
    </source>
</evidence>
<evidence type="ECO:0000256" key="1">
    <source>
        <dbReference type="ARBA" id="ARBA00000966"/>
    </source>
</evidence>
<proteinExistence type="inferred from homology"/>
<name>A0ABV7C919_9VIBR</name>
<dbReference type="InterPro" id="IPR012291">
    <property type="entry name" value="CBM2_carb-bd_dom_sf"/>
</dbReference>
<dbReference type="Pfam" id="PF00553">
    <property type="entry name" value="CBM_2"/>
    <property type="match status" value="1"/>
</dbReference>
<evidence type="ECO:0000256" key="8">
    <source>
        <dbReference type="SAM" id="MobiDB-lite"/>
    </source>
</evidence>
<keyword evidence="5 7" id="KW-0326">Glycosidase</keyword>
<sequence>QQLASSSTYFHECRTYYLKSGKEQHIRKQQVFKNVRCKRNKLSLGISLALAMLSGSAYAECTYEVQSDWGSGFVVNVTVKNDTSSAVSAWNVGWQYSNDAKITNAWNVVLSGDNPYTANNTAGNGNLQPGSSTTFGFQGTGSSQVPTLTGSLCDTSGGGDDDGGDGGNGGGGDDNAEGNQVVFRVNSDGRITKDDVVKPVRCGSWFGLEGRHEQPNDSVNPSGAPMELYMGNTFWANNSQGTGRTIQQTMDEIKAKGINLIRLPIAPQTLDPDDPQGQPRVFKNHPSVRATSARQALEDFIKLADKNDIDILLDIHSCSNYLGWRAGRLDATPPYADANRDNYIYKREDYSCGTDVGPGVNVQEYNEQKWLDDLRQLARFADELKVNNILGIDIFNEPWDYTWTDWKTLAEHAYQAINEENKNVLVWVEGISGGTSAGESSPHGDEATNPNWGENFYSMATAPLDIPKDRLVISPHAYGPSVSVQKQFMDPAQPECAGLSEEEAAEAKCNIVINPELLRTGWEEHFGYLKDEGYAVVIGEFGGHYDWPESGAVRIQDLWGYLPRSDYDKKWQNSFVDYMSDKGIEACYWSINPESDDTGGLYSHAYDARTNTSGWGEWTGFETEKWEMLQRLWDSNPAIAK</sequence>
<keyword evidence="4 7" id="KW-0119">Carbohydrate metabolism</keyword>
<feature type="compositionally biased region" description="Polar residues" evidence="8">
    <location>
        <begin position="120"/>
        <end position="129"/>
    </location>
</feature>
<dbReference type="EC" id="3.2.1.4" evidence="7"/>